<evidence type="ECO:0000256" key="1">
    <source>
        <dbReference type="SAM" id="MobiDB-lite"/>
    </source>
</evidence>
<dbReference type="Gramene" id="OE9A063447T1">
    <property type="protein sequence ID" value="OE9A063447C1"/>
    <property type="gene ID" value="OE9A063447"/>
</dbReference>
<feature type="compositionally biased region" description="Basic and acidic residues" evidence="1">
    <location>
        <begin position="110"/>
        <end position="120"/>
    </location>
</feature>
<name>A0A8S0RZ55_OLEEU</name>
<dbReference type="EMBL" id="CACTIH010003760">
    <property type="protein sequence ID" value="CAA2984320.1"/>
    <property type="molecule type" value="Genomic_DNA"/>
</dbReference>
<protein>
    <submittedName>
        <fullName evidence="2">Uncharacterized protein</fullName>
    </submittedName>
</protein>
<accession>A0A8S0RZ55</accession>
<keyword evidence="3" id="KW-1185">Reference proteome</keyword>
<feature type="region of interest" description="Disordered" evidence="1">
    <location>
        <begin position="109"/>
        <end position="196"/>
    </location>
</feature>
<evidence type="ECO:0000313" key="2">
    <source>
        <dbReference type="EMBL" id="CAA2984320.1"/>
    </source>
</evidence>
<comment type="caution">
    <text evidence="2">The sequence shown here is derived from an EMBL/GenBank/DDBJ whole genome shotgun (WGS) entry which is preliminary data.</text>
</comment>
<reference evidence="2 3" key="1">
    <citation type="submission" date="2019-12" db="EMBL/GenBank/DDBJ databases">
        <authorList>
            <person name="Alioto T."/>
            <person name="Alioto T."/>
            <person name="Gomez Garrido J."/>
        </authorList>
    </citation>
    <scope>NUCLEOTIDE SEQUENCE [LARGE SCALE GENOMIC DNA]</scope>
</reference>
<proteinExistence type="predicted"/>
<sequence length="196" mass="21477">MTWTYFLPTLGVESNIGVCCADSGVVGQENSKRPKEDMRRRLLTRFTAFPLPCRAYEVLPEIGVCFEQRIGERMSRLLNWLAQKQPQHRTYDAFFKNVQGFNDGLACGGRGEDETFRNDDGDGQSGGDRDSDDTEDTVKGANDRSSDGEDTRRGQTAGGTTAAAATPVDTEARLSGRLSQDVNGGHMDPCPGEQDM</sequence>
<dbReference type="Proteomes" id="UP000594638">
    <property type="component" value="Unassembled WGS sequence"/>
</dbReference>
<dbReference type="AlphaFoldDB" id="A0A8S0RZ55"/>
<gene>
    <name evidence="2" type="ORF">OLEA9_A063447</name>
</gene>
<organism evidence="2 3">
    <name type="scientific">Olea europaea subsp. europaea</name>
    <dbReference type="NCBI Taxonomy" id="158383"/>
    <lineage>
        <taxon>Eukaryota</taxon>
        <taxon>Viridiplantae</taxon>
        <taxon>Streptophyta</taxon>
        <taxon>Embryophyta</taxon>
        <taxon>Tracheophyta</taxon>
        <taxon>Spermatophyta</taxon>
        <taxon>Magnoliopsida</taxon>
        <taxon>eudicotyledons</taxon>
        <taxon>Gunneridae</taxon>
        <taxon>Pentapetalae</taxon>
        <taxon>asterids</taxon>
        <taxon>lamiids</taxon>
        <taxon>Lamiales</taxon>
        <taxon>Oleaceae</taxon>
        <taxon>Oleeae</taxon>
        <taxon>Olea</taxon>
    </lineage>
</organism>
<evidence type="ECO:0000313" key="3">
    <source>
        <dbReference type="Proteomes" id="UP000594638"/>
    </source>
</evidence>
<feature type="compositionally biased region" description="Low complexity" evidence="1">
    <location>
        <begin position="154"/>
        <end position="166"/>
    </location>
</feature>
<feature type="compositionally biased region" description="Basic and acidic residues" evidence="1">
    <location>
        <begin position="136"/>
        <end position="153"/>
    </location>
</feature>